<dbReference type="EMBL" id="LR797474">
    <property type="protein sequence ID" value="CAB4219203.1"/>
    <property type="molecule type" value="Genomic_DNA"/>
</dbReference>
<proteinExistence type="predicted"/>
<accession>A0A6J5SUR0</accession>
<name>A0A6J5SUR0_9CAUD</name>
<sequence>MVNPPPTKIKPSAWHAIAIISIAFEPRFELKAESNVPSKFNLIKPSAVPTKIELSD</sequence>
<protein>
    <submittedName>
        <fullName evidence="1">Uncharacterized protein</fullName>
    </submittedName>
</protein>
<gene>
    <name evidence="1" type="ORF">UFOVP1604_286</name>
</gene>
<evidence type="ECO:0000313" key="1">
    <source>
        <dbReference type="EMBL" id="CAB4219203.1"/>
    </source>
</evidence>
<reference evidence="1" key="1">
    <citation type="submission" date="2020-05" db="EMBL/GenBank/DDBJ databases">
        <authorList>
            <person name="Chiriac C."/>
            <person name="Salcher M."/>
            <person name="Ghai R."/>
            <person name="Kavagutti S V."/>
        </authorList>
    </citation>
    <scope>NUCLEOTIDE SEQUENCE</scope>
</reference>
<organism evidence="1">
    <name type="scientific">uncultured Caudovirales phage</name>
    <dbReference type="NCBI Taxonomy" id="2100421"/>
    <lineage>
        <taxon>Viruses</taxon>
        <taxon>Duplodnaviria</taxon>
        <taxon>Heunggongvirae</taxon>
        <taxon>Uroviricota</taxon>
        <taxon>Caudoviricetes</taxon>
        <taxon>Peduoviridae</taxon>
        <taxon>Maltschvirus</taxon>
        <taxon>Maltschvirus maltsch</taxon>
    </lineage>
</organism>